<evidence type="ECO:0000313" key="4">
    <source>
        <dbReference type="Proteomes" id="UP000503462"/>
    </source>
</evidence>
<proteinExistence type="predicted"/>
<accession>A0A6H0Y4S2</accession>
<evidence type="ECO:0008006" key="5">
    <source>
        <dbReference type="Google" id="ProtNLM"/>
    </source>
</evidence>
<dbReference type="AlphaFoldDB" id="A0A6H0Y4S2"/>
<gene>
    <name evidence="3" type="ORF">AMS68_007549</name>
</gene>
<dbReference type="Proteomes" id="UP000503462">
    <property type="component" value="Chromosome 5"/>
</dbReference>
<feature type="transmembrane region" description="Helical" evidence="2">
    <location>
        <begin position="226"/>
        <end position="251"/>
    </location>
</feature>
<feature type="compositionally biased region" description="Polar residues" evidence="1">
    <location>
        <begin position="387"/>
        <end position="399"/>
    </location>
</feature>
<keyword evidence="2" id="KW-0472">Membrane</keyword>
<keyword evidence="2" id="KW-1133">Transmembrane helix</keyword>
<feature type="transmembrane region" description="Helical" evidence="2">
    <location>
        <begin position="82"/>
        <end position="100"/>
    </location>
</feature>
<keyword evidence="4" id="KW-1185">Reference proteome</keyword>
<feature type="compositionally biased region" description="Polar residues" evidence="1">
    <location>
        <begin position="578"/>
        <end position="629"/>
    </location>
</feature>
<reference evidence="3 4" key="1">
    <citation type="journal article" date="2016" name="Sci. Rep.">
        <title>Peltaster fructicola genome reveals evolution from an invasive phytopathogen to an ectophytic parasite.</title>
        <authorList>
            <person name="Xu C."/>
            <person name="Chen H."/>
            <person name="Gleason M.L."/>
            <person name="Xu J.R."/>
            <person name="Liu H."/>
            <person name="Zhang R."/>
            <person name="Sun G."/>
        </authorList>
    </citation>
    <scope>NUCLEOTIDE SEQUENCE [LARGE SCALE GENOMIC DNA]</scope>
    <source>
        <strain evidence="3 4">LNHT1506</strain>
    </source>
</reference>
<protein>
    <recommendedName>
        <fullName evidence="5">Vacuolar membrane protein</fullName>
    </recommendedName>
</protein>
<dbReference type="InterPro" id="IPR031606">
    <property type="entry name" value="Kch1/2"/>
</dbReference>
<keyword evidence="2" id="KW-0812">Transmembrane</keyword>
<sequence length="707" mass="78189">MGCCGDREKGPTKESQKWEYITLNDFKSTSAWNMPAYVWLWILFISTIVIYAVDTFTAVNLIVFNKWSSQVKPAIPFDYSKWIFAGCILFSWALWGFEWFRAIRVINRGGVAESYMDPLAVSLQSMRSKGWNRFLVFAELTKSKKGMDLVAFFSYFAFKGAIRIVLAEGPRQVINTLTLIAVIKADFVEKTDGHQSGIGLFWSNLGQMWSQDKQQVVIIFSMMYSLFIWVISIICLASAAIMYIVFLWHYIPSQDGGLSSFCKRKVDKRLEKIVESKVKAAIEEEERKKRKAEEKDWKAAQKAEKKGRPMDGAAPIAPGIARQPTLPKLDTFDDKDDDSMDNYPLRRTDTAGSVATLPPYASRPGTRNEHRPPLPNYSSERPPPVRSATNGSQWTTASYESDAPLLANAAQNGESLPVRPPTAFSRQDSNASFGRQDSFGRPPMPRAMTPGSQRSLFAERWLQRRTVPIAEIRESFGRPMQTESPVAMTPIDRVGAPSRAGTATSFDRPGTTAPYNRAATATPYDRAGTATPYSRAGTATPLDRNGAATPFDRSATSVSRQPTAASNYSFSKPLPLPKSTQSLNRSYTTSTTSQAESNSYEMKPNPYTSKASTSDTPSTYTAFNPNRTASPAPAPQRSNTATSQDYFSHKPAPAPAAASSQNLAAHEVDSRASGGYLEDIVNDYGDSHTPAAESPSAVHQPGWHPRY</sequence>
<feature type="compositionally biased region" description="Polar residues" evidence="1">
    <location>
        <begin position="554"/>
        <end position="570"/>
    </location>
</feature>
<dbReference type="EMBL" id="CP051143">
    <property type="protein sequence ID" value="QIX02032.1"/>
    <property type="molecule type" value="Genomic_DNA"/>
</dbReference>
<evidence type="ECO:0000313" key="3">
    <source>
        <dbReference type="EMBL" id="QIX02032.1"/>
    </source>
</evidence>
<feature type="compositionally biased region" description="Polar residues" evidence="1">
    <location>
        <begin position="424"/>
        <end position="435"/>
    </location>
</feature>
<feature type="region of interest" description="Disordered" evidence="1">
    <location>
        <begin position="473"/>
        <end position="707"/>
    </location>
</feature>
<dbReference type="GO" id="GO:0015079">
    <property type="term" value="F:potassium ion transmembrane transporter activity"/>
    <property type="evidence" value="ECO:0007669"/>
    <property type="project" value="InterPro"/>
</dbReference>
<feature type="compositionally biased region" description="Basic and acidic residues" evidence="1">
    <location>
        <begin position="284"/>
        <end position="309"/>
    </location>
</feature>
<feature type="region of interest" description="Disordered" evidence="1">
    <location>
        <begin position="284"/>
        <end position="457"/>
    </location>
</feature>
<dbReference type="PANTHER" id="PTHR36424">
    <property type="entry name" value="PHEROMONE-REGULATED MEMBRANE PROTEIN 6"/>
    <property type="match status" value="1"/>
</dbReference>
<name>A0A6H0Y4S2_9PEZI</name>
<dbReference type="Pfam" id="PF16944">
    <property type="entry name" value="KCH"/>
    <property type="match status" value="1"/>
</dbReference>
<feature type="compositionally biased region" description="Polar residues" evidence="1">
    <location>
        <begin position="636"/>
        <end position="646"/>
    </location>
</feature>
<dbReference type="OrthoDB" id="436496at2759"/>
<dbReference type="PANTHER" id="PTHR36424:SF1">
    <property type="entry name" value="LOW AFFINITY K(+) TRANSPORTER 1-RELATED"/>
    <property type="match status" value="1"/>
</dbReference>
<evidence type="ECO:0000256" key="2">
    <source>
        <dbReference type="SAM" id="Phobius"/>
    </source>
</evidence>
<evidence type="ECO:0000256" key="1">
    <source>
        <dbReference type="SAM" id="MobiDB-lite"/>
    </source>
</evidence>
<organism evidence="3 4">
    <name type="scientific">Peltaster fructicola</name>
    <dbReference type="NCBI Taxonomy" id="286661"/>
    <lineage>
        <taxon>Eukaryota</taxon>
        <taxon>Fungi</taxon>
        <taxon>Dikarya</taxon>
        <taxon>Ascomycota</taxon>
        <taxon>Pezizomycotina</taxon>
        <taxon>Dothideomycetes</taxon>
        <taxon>Dothideomycetes incertae sedis</taxon>
        <taxon>Peltaster</taxon>
    </lineage>
</organism>
<feature type="transmembrane region" description="Helical" evidence="2">
    <location>
        <begin position="36"/>
        <end position="62"/>
    </location>
</feature>
<dbReference type="GO" id="GO:0005886">
    <property type="term" value="C:plasma membrane"/>
    <property type="evidence" value="ECO:0007669"/>
    <property type="project" value="InterPro"/>
</dbReference>